<dbReference type="AlphaFoldDB" id="A0A2Z6EUD2"/>
<organism evidence="1 2">
    <name type="scientific">Mycoavidus cysteinexigens</name>
    <dbReference type="NCBI Taxonomy" id="1553431"/>
    <lineage>
        <taxon>Bacteria</taxon>
        <taxon>Pseudomonadati</taxon>
        <taxon>Pseudomonadota</taxon>
        <taxon>Betaproteobacteria</taxon>
        <taxon>Burkholderiales</taxon>
        <taxon>Burkholderiaceae</taxon>
        <taxon>Mycoavidus</taxon>
    </lineage>
</organism>
<protein>
    <submittedName>
        <fullName evidence="1">Glycosyltransferase family 15 protein</fullName>
    </submittedName>
</protein>
<evidence type="ECO:0000313" key="2">
    <source>
        <dbReference type="Proteomes" id="UP000282597"/>
    </source>
</evidence>
<keyword evidence="1" id="KW-0808">Transferase</keyword>
<dbReference type="PROSITE" id="PS51257">
    <property type="entry name" value="PROKAR_LIPOPROTEIN"/>
    <property type="match status" value="1"/>
</dbReference>
<evidence type="ECO:0000313" key="1">
    <source>
        <dbReference type="EMBL" id="BBE09032.1"/>
    </source>
</evidence>
<proteinExistence type="predicted"/>
<sequence length="222" mass="24529">MKKQVLIGLLVMGSWISGCGGDNSITELSNQERSLQLTDSRLVKWHQNNENNTFSENGIAAHLSRDAQKNVNAMLIFTKSDSSDSELGFASLLKDEDGFEDGKYQYKIEQLNGANYYNENQHPKLAVHISIKNLLQIFPAESLDSLKQTSLKDLAEKLNNSVEFFFNGKDKLSIELVGDLNSDNCWVVVDALHPGEYGGWAKENASASADSIVDELAIAEGQ</sequence>
<gene>
    <name evidence="1" type="ORF">MCB1EB_0871</name>
</gene>
<accession>A0A2Z6EUD2</accession>
<dbReference type="Proteomes" id="UP000282597">
    <property type="component" value="Chromosome"/>
</dbReference>
<keyword evidence="2" id="KW-1185">Reference proteome</keyword>
<reference evidence="1 2" key="1">
    <citation type="journal article" date="2018" name="Microbes Environ.">
        <title>Comparative Genomic Insights into Endofungal Lifestyles of Two Bacterial Endosymbionts, Mycoavidus cysteinexigens and Burkholderia rhizoxinica.</title>
        <authorList>
            <person name="Sharmin D."/>
            <person name="Guo Y."/>
            <person name="Nishizawa T."/>
            <person name="Ohshima S."/>
            <person name="Sato Y."/>
            <person name="Takashima Y."/>
            <person name="Narisawa K."/>
            <person name="Ohta H."/>
        </authorList>
    </citation>
    <scope>NUCLEOTIDE SEQUENCE [LARGE SCALE GENOMIC DNA]</scope>
    <source>
        <strain evidence="1 2">B1-EB</strain>
    </source>
</reference>
<name>A0A2Z6EUD2_9BURK</name>
<dbReference type="RefSeq" id="WP_126353883.1">
    <property type="nucleotide sequence ID" value="NZ_AP018150.1"/>
</dbReference>
<dbReference type="GO" id="GO:0016740">
    <property type="term" value="F:transferase activity"/>
    <property type="evidence" value="ECO:0007669"/>
    <property type="project" value="UniProtKB-KW"/>
</dbReference>
<dbReference type="KEGG" id="mcys:MCB1EB_0871"/>
<dbReference type="EMBL" id="AP018150">
    <property type="protein sequence ID" value="BBE09032.1"/>
    <property type="molecule type" value="Genomic_DNA"/>
</dbReference>